<accession>A0AAW2MW40</accession>
<dbReference type="EMBL" id="JACGWJ010000021">
    <property type="protein sequence ID" value="KAL0335371.1"/>
    <property type="molecule type" value="Genomic_DNA"/>
</dbReference>
<evidence type="ECO:0000259" key="3">
    <source>
        <dbReference type="Pfam" id="PF00266"/>
    </source>
</evidence>
<feature type="domain" description="Aminotransferase class V" evidence="3">
    <location>
        <begin position="87"/>
        <end position="269"/>
    </location>
</feature>
<organism evidence="4">
    <name type="scientific">Sesamum radiatum</name>
    <name type="common">Black benniseed</name>
    <dbReference type="NCBI Taxonomy" id="300843"/>
    <lineage>
        <taxon>Eukaryota</taxon>
        <taxon>Viridiplantae</taxon>
        <taxon>Streptophyta</taxon>
        <taxon>Embryophyta</taxon>
        <taxon>Tracheophyta</taxon>
        <taxon>Spermatophyta</taxon>
        <taxon>Magnoliopsida</taxon>
        <taxon>eudicotyledons</taxon>
        <taxon>Gunneridae</taxon>
        <taxon>Pentapetalae</taxon>
        <taxon>asterids</taxon>
        <taxon>lamiids</taxon>
        <taxon>Lamiales</taxon>
        <taxon>Pedaliaceae</taxon>
        <taxon>Sesamum</taxon>
    </lineage>
</organism>
<keyword evidence="1" id="KW-0663">Pyridoxal phosphate</keyword>
<reference evidence="4" key="1">
    <citation type="submission" date="2020-06" db="EMBL/GenBank/DDBJ databases">
        <authorList>
            <person name="Li T."/>
            <person name="Hu X."/>
            <person name="Zhang T."/>
            <person name="Song X."/>
            <person name="Zhang H."/>
            <person name="Dai N."/>
            <person name="Sheng W."/>
            <person name="Hou X."/>
            <person name="Wei L."/>
        </authorList>
    </citation>
    <scope>NUCLEOTIDE SEQUENCE</scope>
    <source>
        <strain evidence="4">G02</strain>
        <tissue evidence="4">Leaf</tissue>
    </source>
</reference>
<feature type="compositionally biased region" description="Polar residues" evidence="2">
    <location>
        <begin position="1"/>
        <end position="17"/>
    </location>
</feature>
<dbReference type="InterPro" id="IPR015424">
    <property type="entry name" value="PyrdxlP-dep_Trfase"/>
</dbReference>
<sequence length="476" mass="53324">MSLINGTSSTATPTAQDPDSKSKPITPWELRTEFSHHDPTIARINNGSFGCCPATIMAAQQRYQLLYLRQPDYFYFYTLKPSILRNRRLIQTLINADNADEVSIVDNATTAAAIVLQHTTWSFFSSLFQAGDAVLILHYAYGAVKKSVQAYISRAGGHVIEVHLPFPVKSSSEIVCEFQKALQMGKANGRKIRLAVIDHITSMPSVIIPVKELVRMCRDEGVDRIFIDGAHAIGNVEIDVKDIGADFYTSNLHKWMFCPPAVAFLYCKMCDELSDLHHPVVSHEYGNGLAIESSWTGTRDYSPQLVLPEVMEFVSRFDGGIEGIMRRNHETVVEMAQMLVEAWGTELGAPPEMCSSMAMVGMPTCLGITSSSDALKLRKHLRECFKVEVPIYYREPVEGEVDPITGYARISHQVYNVVEDYYRLRDAVNKLVKDGVTCSSLQIRRNNQLKSLGENGRKYCGQFLMVGRGMDRYVDP</sequence>
<dbReference type="Gene3D" id="3.40.640.10">
    <property type="entry name" value="Type I PLP-dependent aspartate aminotransferase-like (Major domain)"/>
    <property type="match status" value="1"/>
</dbReference>
<dbReference type="PANTHER" id="PTHR43092">
    <property type="entry name" value="L-CYSTEINE DESULFHYDRASE"/>
    <property type="match status" value="1"/>
</dbReference>
<feature type="region of interest" description="Disordered" evidence="2">
    <location>
        <begin position="1"/>
        <end position="25"/>
    </location>
</feature>
<gene>
    <name evidence="4" type="ORF">Sradi_4749000</name>
</gene>
<name>A0AAW2MW40_SESRA</name>
<dbReference type="Pfam" id="PF00266">
    <property type="entry name" value="Aminotran_5"/>
    <property type="match status" value="1"/>
</dbReference>
<reference evidence="4" key="2">
    <citation type="journal article" date="2024" name="Plant">
        <title>Genomic evolution and insights into agronomic trait innovations of Sesamum species.</title>
        <authorList>
            <person name="Miao H."/>
            <person name="Wang L."/>
            <person name="Qu L."/>
            <person name="Liu H."/>
            <person name="Sun Y."/>
            <person name="Le M."/>
            <person name="Wang Q."/>
            <person name="Wei S."/>
            <person name="Zheng Y."/>
            <person name="Lin W."/>
            <person name="Duan Y."/>
            <person name="Cao H."/>
            <person name="Xiong S."/>
            <person name="Wang X."/>
            <person name="Wei L."/>
            <person name="Li C."/>
            <person name="Ma Q."/>
            <person name="Ju M."/>
            <person name="Zhao R."/>
            <person name="Li G."/>
            <person name="Mu C."/>
            <person name="Tian Q."/>
            <person name="Mei H."/>
            <person name="Zhang T."/>
            <person name="Gao T."/>
            <person name="Zhang H."/>
        </authorList>
    </citation>
    <scope>NUCLEOTIDE SEQUENCE</scope>
    <source>
        <strain evidence="4">G02</strain>
    </source>
</reference>
<protein>
    <submittedName>
        <fullName evidence="4">L-cysteine desulfhydrase, chloroplastic</fullName>
    </submittedName>
</protein>
<dbReference type="InterPro" id="IPR015421">
    <property type="entry name" value="PyrdxlP-dep_Trfase_major"/>
</dbReference>
<evidence type="ECO:0000256" key="2">
    <source>
        <dbReference type="SAM" id="MobiDB-lite"/>
    </source>
</evidence>
<evidence type="ECO:0000256" key="1">
    <source>
        <dbReference type="ARBA" id="ARBA00022898"/>
    </source>
</evidence>
<dbReference type="AlphaFoldDB" id="A0AAW2MW40"/>
<dbReference type="InterPro" id="IPR000192">
    <property type="entry name" value="Aminotrans_V_dom"/>
</dbReference>
<dbReference type="PANTHER" id="PTHR43092:SF2">
    <property type="entry name" value="HERCYNYLCYSTEINE SULFOXIDE LYASE"/>
    <property type="match status" value="1"/>
</dbReference>
<evidence type="ECO:0000313" key="4">
    <source>
        <dbReference type="EMBL" id="KAL0335371.1"/>
    </source>
</evidence>
<comment type="caution">
    <text evidence="4">The sequence shown here is derived from an EMBL/GenBank/DDBJ whole genome shotgun (WGS) entry which is preliminary data.</text>
</comment>
<dbReference type="SUPFAM" id="SSF53383">
    <property type="entry name" value="PLP-dependent transferases"/>
    <property type="match status" value="1"/>
</dbReference>
<proteinExistence type="predicted"/>